<dbReference type="PANTHER" id="PTHR16305:SF28">
    <property type="entry name" value="GUANYLATE CYCLASE DOMAIN-CONTAINING PROTEIN"/>
    <property type="match status" value="1"/>
</dbReference>
<dbReference type="CDD" id="cd07302">
    <property type="entry name" value="CHD"/>
    <property type="match status" value="2"/>
</dbReference>
<dbReference type="Gene3D" id="3.40.50.300">
    <property type="entry name" value="P-loop containing nucleotide triphosphate hydrolases"/>
    <property type="match status" value="1"/>
</dbReference>
<dbReference type="GO" id="GO:0035556">
    <property type="term" value="P:intracellular signal transduction"/>
    <property type="evidence" value="ECO:0007669"/>
    <property type="project" value="InterPro"/>
</dbReference>
<dbReference type="EMBL" id="HBIO01019908">
    <property type="protein sequence ID" value="CAE0470465.1"/>
    <property type="molecule type" value="Transcribed_RNA"/>
</dbReference>
<reference evidence="5" key="1">
    <citation type="submission" date="2021-01" db="EMBL/GenBank/DDBJ databases">
        <authorList>
            <person name="Corre E."/>
            <person name="Pelletier E."/>
            <person name="Niang G."/>
            <person name="Scheremetjew M."/>
            <person name="Finn R."/>
            <person name="Kale V."/>
            <person name="Holt S."/>
            <person name="Cochrane G."/>
            <person name="Meng A."/>
            <person name="Brown T."/>
            <person name="Cohen L."/>
        </authorList>
    </citation>
    <scope>NUCLEOTIDE SEQUENCE</scope>
    <source>
        <strain evidence="5">MM31A-1</strain>
    </source>
</reference>
<dbReference type="SUPFAM" id="SSF52540">
    <property type="entry name" value="P-loop containing nucleoside triphosphate hydrolases"/>
    <property type="match status" value="1"/>
</dbReference>
<evidence type="ECO:0000256" key="3">
    <source>
        <dbReference type="SAM" id="MobiDB-lite"/>
    </source>
</evidence>
<proteinExistence type="predicted"/>
<evidence type="ECO:0000259" key="4">
    <source>
        <dbReference type="PROSITE" id="PS50125"/>
    </source>
</evidence>
<feature type="domain" description="Guanylate cyclase" evidence="4">
    <location>
        <begin position="116"/>
        <end position="287"/>
    </location>
</feature>
<dbReference type="GO" id="GO:0005524">
    <property type="term" value="F:ATP binding"/>
    <property type="evidence" value="ECO:0007669"/>
    <property type="project" value="UniProtKB-KW"/>
</dbReference>
<dbReference type="InterPro" id="IPR027417">
    <property type="entry name" value="P-loop_NTPase"/>
</dbReference>
<protein>
    <recommendedName>
        <fullName evidence="4">Guanylate cyclase domain-containing protein</fullName>
    </recommendedName>
</protein>
<feature type="region of interest" description="Disordered" evidence="3">
    <location>
        <begin position="393"/>
        <end position="433"/>
    </location>
</feature>
<dbReference type="GO" id="GO:0009190">
    <property type="term" value="P:cyclic nucleotide biosynthetic process"/>
    <property type="evidence" value="ECO:0007669"/>
    <property type="project" value="InterPro"/>
</dbReference>
<evidence type="ECO:0000256" key="1">
    <source>
        <dbReference type="ARBA" id="ARBA00022741"/>
    </source>
</evidence>
<dbReference type="GO" id="GO:0005737">
    <property type="term" value="C:cytoplasm"/>
    <property type="evidence" value="ECO:0007669"/>
    <property type="project" value="TreeGrafter"/>
</dbReference>
<name>A0A7S3VBP3_9STRA</name>
<dbReference type="InterPro" id="IPR041664">
    <property type="entry name" value="AAA_16"/>
</dbReference>
<dbReference type="InterPro" id="IPR001054">
    <property type="entry name" value="A/G_cyclase"/>
</dbReference>
<dbReference type="PANTHER" id="PTHR16305">
    <property type="entry name" value="TESTICULAR SOLUBLE ADENYLYL CYCLASE"/>
    <property type="match status" value="1"/>
</dbReference>
<gene>
    <name evidence="5" type="ORF">CDEB00056_LOCUS15318</name>
</gene>
<keyword evidence="1" id="KW-0547">Nucleotide-binding</keyword>
<feature type="domain" description="Guanylate cyclase" evidence="4">
    <location>
        <begin position="446"/>
        <end position="576"/>
    </location>
</feature>
<sequence length="1554" mass="174909">MSSKESQFNYEFPLENQNDDEVADMMEQIILSEKGSVVMEKTMNDIERSCMVETTQSLGRHVPACVMAQLTCETLRLAETAESTCSSKAKSGFPISSHSKASIPMEMPHATQYEAALLFVDMSGFTKISQKLDVESLSKAINSYFQAIVDEITSHGSDILKFAGDAIFAEWRSSKNKPLQEKKQARHKMMTLQKLKTKFAKGLLPITELDDCVHTAAICGASIVKKCADYPVYAKTISGVQGNIIATLNMHCGLGVGEMVGVHVGNNYSRREYLVFGDPIDQVAEACDSAKLGEIRASESALKRLNRSQPFKYQMKCDKGKKSVVIASGKRAFFCCKKCKASPQKSTSLGGGGEKIDISFDKMDTTSIKFLQKLLSFYVHPVVAADEDVESPLNQNLRHSNKESMRGSRRGSQISRRASQISRRSSTISTDAKERYRSEAELRSVFTIFIMPKIEARLTNDPVKNQKTFQLLNDIMNVVTSILHNYKGHLRQYIVDDKGVVLIATFGLRGSTFPNMVSERALPTCRLINATLESELGVDNQIGATLGKVYCGIVGGVERHEFAVLGPSVNLSARLMAQKNHPGVLVDNEVRLKAKKLNFIKFPSVKAKGYVDLVPVFKPLTAKETRWGKVNAKYVGRKKEMETVCSLAVEMSRAECKSNMFFLWGESGAGKSSFVVHTIVRVRKELFLKKKRPIITRNVCCECDTLVPFSVFRSIFRDVLSEKPIDDEASFASRGTNSLFGKGWDNKSFSSMSTNDCETTSVISRLHEICEELNAPEGFLGIVGHHLLGNSNLKMASVKKAPELDDIVAFMAEVFIRSTRHAEVIILALDDVQWMDNLSWKVVRNIFERSTNVLIVCCSRLIEDIPLTMDKDFWEMLNGKYRDSNLYYETYIGALEKSEVREMAALTLKCKPEDISDKYINDVYMHSGGMPYFASEILESCLRKNLCKRNADNKIGWRQHRRNSQEGLHYTNLNELLLLRIDNLDDLTRKALHFASVLGASFELQEIVEISGHILCIPEEEKEQHSLAIKTSLEAAVEEGILDVTVQDESDVDEEHSKISMMMIKVDCSDGQIHKYLPRRKYSFYHSTWRRLILSMLLDSWKRDIHKHAAMAIEARSPDPETRDYRTKVKLFQHWKDSEDTLKAADFALDIGQSFKMLGLNLHSIKIYDDALEMWRKHKPSKSEDTIGGFAPDVLDSLDEGNLVYLIKLLTMFGQAVGSTSKRIDQNRSARTFEDALNILRFSPASAQIKDRAFIFPIYSGMFFLLKYKVDVSYSEEDLIKNFVQETKMHGDPVHYGRALAMQGETYHRNGHFDNAIKSHIELKQVYDVDKHHSLVVASYASDRLGQNFGCTANCYMRLNQTGKAMEVVYTIINKLMPKMDPKNVHNSIATIYPAIWILKDNGKSDEARAIFVKYVLEPFREFYGEDGATPFKPSFRGLEALLDIVLYMEGVESDLNGSYSEWALDLHNLDVPMGLEIAIGTFGRSPMSINAEVCLRLSKLSDDPEIKARLLENGIIVAERALSGCDGSDGSSRLLTTYCQIKPVYDELKKLSE</sequence>
<evidence type="ECO:0000256" key="2">
    <source>
        <dbReference type="ARBA" id="ARBA00022840"/>
    </source>
</evidence>
<evidence type="ECO:0000313" key="5">
    <source>
        <dbReference type="EMBL" id="CAE0470465.1"/>
    </source>
</evidence>
<organism evidence="5">
    <name type="scientific">Chaetoceros debilis</name>
    <dbReference type="NCBI Taxonomy" id="122233"/>
    <lineage>
        <taxon>Eukaryota</taxon>
        <taxon>Sar</taxon>
        <taxon>Stramenopiles</taxon>
        <taxon>Ochrophyta</taxon>
        <taxon>Bacillariophyta</taxon>
        <taxon>Coscinodiscophyceae</taxon>
        <taxon>Chaetocerotophycidae</taxon>
        <taxon>Chaetocerotales</taxon>
        <taxon>Chaetocerotaceae</taxon>
        <taxon>Chaetoceros</taxon>
    </lineage>
</organism>
<dbReference type="Pfam" id="PF00211">
    <property type="entry name" value="Guanylate_cyc"/>
    <property type="match status" value="1"/>
</dbReference>
<dbReference type="InterPro" id="IPR029787">
    <property type="entry name" value="Nucleotide_cyclase"/>
</dbReference>
<accession>A0A7S3VBP3</accession>
<feature type="compositionally biased region" description="Low complexity" evidence="3">
    <location>
        <begin position="410"/>
        <end position="426"/>
    </location>
</feature>
<dbReference type="Gene3D" id="3.30.70.1230">
    <property type="entry name" value="Nucleotide cyclase"/>
    <property type="match status" value="2"/>
</dbReference>
<dbReference type="PROSITE" id="PS50125">
    <property type="entry name" value="GUANYLATE_CYCLASE_2"/>
    <property type="match status" value="2"/>
</dbReference>
<dbReference type="Pfam" id="PF13191">
    <property type="entry name" value="AAA_16"/>
    <property type="match status" value="1"/>
</dbReference>
<dbReference type="SUPFAM" id="SSF55073">
    <property type="entry name" value="Nucleotide cyclase"/>
    <property type="match status" value="2"/>
</dbReference>
<keyword evidence="2" id="KW-0067">ATP-binding</keyword>
<dbReference type="GO" id="GO:0004016">
    <property type="term" value="F:adenylate cyclase activity"/>
    <property type="evidence" value="ECO:0007669"/>
    <property type="project" value="TreeGrafter"/>
</dbReference>